<dbReference type="OrthoDB" id="9802846at2"/>
<dbReference type="EMBL" id="QGTJ01000006">
    <property type="protein sequence ID" value="PWV61196.1"/>
    <property type="molecule type" value="Genomic_DNA"/>
</dbReference>
<organism evidence="2 3">
    <name type="scientific">Plasticicumulans acidivorans</name>
    <dbReference type="NCBI Taxonomy" id="886464"/>
    <lineage>
        <taxon>Bacteria</taxon>
        <taxon>Pseudomonadati</taxon>
        <taxon>Pseudomonadota</taxon>
        <taxon>Gammaproteobacteria</taxon>
        <taxon>Candidatus Competibacteraceae</taxon>
        <taxon>Plasticicumulans</taxon>
    </lineage>
</organism>
<name>A0A317MUS6_9GAMM</name>
<feature type="domain" description="IraD/Gp25-like" evidence="1">
    <location>
        <begin position="27"/>
        <end position="109"/>
    </location>
</feature>
<dbReference type="RefSeq" id="WP_110018869.1">
    <property type="nucleotide sequence ID" value="NZ_QGTJ01000006.1"/>
</dbReference>
<reference evidence="2 3" key="1">
    <citation type="submission" date="2018-05" db="EMBL/GenBank/DDBJ databases">
        <title>Genomic Encyclopedia of Type Strains, Phase IV (KMG-IV): sequencing the most valuable type-strain genomes for metagenomic binning, comparative biology and taxonomic classification.</title>
        <authorList>
            <person name="Goeker M."/>
        </authorList>
    </citation>
    <scope>NUCLEOTIDE SEQUENCE [LARGE SCALE GENOMIC DNA]</scope>
    <source>
        <strain evidence="2 3">DSM 23606</strain>
    </source>
</reference>
<comment type="caution">
    <text evidence="2">The sequence shown here is derived from an EMBL/GenBank/DDBJ whole genome shotgun (WGS) entry which is preliminary data.</text>
</comment>
<evidence type="ECO:0000313" key="2">
    <source>
        <dbReference type="EMBL" id="PWV61196.1"/>
    </source>
</evidence>
<accession>A0A317MUS6</accession>
<protein>
    <recommendedName>
        <fullName evidence="1">IraD/Gp25-like domain-containing protein</fullName>
    </recommendedName>
</protein>
<dbReference type="Proteomes" id="UP000246569">
    <property type="component" value="Unassembled WGS sequence"/>
</dbReference>
<dbReference type="Pfam" id="PF04965">
    <property type="entry name" value="GPW_gp25"/>
    <property type="match status" value="1"/>
</dbReference>
<sequence length="126" mass="14005">MNDVPGRHLAFPFHIGNDGRSAAPASEVEHVRDELLQLLLTAPGERPFVTEFGAGVRKLVFEPGSEVLEGVTRARITQAVSRWLAQRLTLEALVVEFAGERIDIEVRYRPAGSADSRVLRFQRQGQ</sequence>
<evidence type="ECO:0000259" key="1">
    <source>
        <dbReference type="Pfam" id="PF04965"/>
    </source>
</evidence>
<dbReference type="Gene3D" id="3.10.450.40">
    <property type="match status" value="1"/>
</dbReference>
<evidence type="ECO:0000313" key="3">
    <source>
        <dbReference type="Proteomes" id="UP000246569"/>
    </source>
</evidence>
<gene>
    <name evidence="2" type="ORF">C7443_106210</name>
</gene>
<keyword evidence="3" id="KW-1185">Reference proteome</keyword>
<dbReference type="SUPFAM" id="SSF160719">
    <property type="entry name" value="gpW/gp25-like"/>
    <property type="match status" value="1"/>
</dbReference>
<proteinExistence type="predicted"/>
<dbReference type="InterPro" id="IPR007048">
    <property type="entry name" value="IraD/Gp25-like"/>
</dbReference>
<dbReference type="AlphaFoldDB" id="A0A317MUS6"/>